<evidence type="ECO:0000256" key="1">
    <source>
        <dbReference type="ARBA" id="ARBA00008954"/>
    </source>
</evidence>
<evidence type="ECO:0000313" key="5">
    <source>
        <dbReference type="Proteomes" id="UP001589862"/>
    </source>
</evidence>
<keyword evidence="4" id="KW-0032">Aminotransferase</keyword>
<dbReference type="GO" id="GO:0008483">
    <property type="term" value="F:transaminase activity"/>
    <property type="evidence" value="ECO:0007669"/>
    <property type="project" value="UniProtKB-KW"/>
</dbReference>
<evidence type="ECO:0000313" key="4">
    <source>
        <dbReference type="EMBL" id="MFC0582447.1"/>
    </source>
</evidence>
<reference evidence="4 5" key="1">
    <citation type="submission" date="2024-09" db="EMBL/GenBank/DDBJ databases">
        <authorList>
            <person name="Sun Q."/>
            <person name="Mori K."/>
        </authorList>
    </citation>
    <scope>NUCLEOTIDE SEQUENCE [LARGE SCALE GENOMIC DNA]</scope>
    <source>
        <strain evidence="4 5">NCAIM B.02604</strain>
    </source>
</reference>
<dbReference type="InterPro" id="IPR015422">
    <property type="entry name" value="PyrdxlP-dep_Trfase_small"/>
</dbReference>
<dbReference type="InterPro" id="IPR005814">
    <property type="entry name" value="Aminotrans_3"/>
</dbReference>
<dbReference type="PANTHER" id="PTHR45688:SF13">
    <property type="entry name" value="ALANINE--GLYOXYLATE AMINOTRANSFERASE 2-LIKE"/>
    <property type="match status" value="1"/>
</dbReference>
<dbReference type="SUPFAM" id="SSF53383">
    <property type="entry name" value="PLP-dependent transferases"/>
    <property type="match status" value="1"/>
</dbReference>
<protein>
    <submittedName>
        <fullName evidence="4">Aspartate aminotransferase family protein</fullName>
    </submittedName>
</protein>
<dbReference type="EMBL" id="JBHLUB010000030">
    <property type="protein sequence ID" value="MFC0582447.1"/>
    <property type="molecule type" value="Genomic_DNA"/>
</dbReference>
<dbReference type="RefSeq" id="WP_377459609.1">
    <property type="nucleotide sequence ID" value="NZ_JBHLUB010000030.1"/>
</dbReference>
<dbReference type="Proteomes" id="UP001589862">
    <property type="component" value="Unassembled WGS sequence"/>
</dbReference>
<dbReference type="PIRSF" id="PIRSF000521">
    <property type="entry name" value="Transaminase_4ab_Lys_Orn"/>
    <property type="match status" value="1"/>
</dbReference>
<evidence type="ECO:0000256" key="3">
    <source>
        <dbReference type="RuleBase" id="RU003560"/>
    </source>
</evidence>
<comment type="caution">
    <text evidence="4">The sequence shown here is derived from an EMBL/GenBank/DDBJ whole genome shotgun (WGS) entry which is preliminary data.</text>
</comment>
<dbReference type="InterPro" id="IPR015424">
    <property type="entry name" value="PyrdxlP-dep_Trfase"/>
</dbReference>
<dbReference type="CDD" id="cd00610">
    <property type="entry name" value="OAT_like"/>
    <property type="match status" value="1"/>
</dbReference>
<organism evidence="4 5">
    <name type="scientific">Micrococcoides hystricis</name>
    <dbReference type="NCBI Taxonomy" id="1572761"/>
    <lineage>
        <taxon>Bacteria</taxon>
        <taxon>Bacillati</taxon>
        <taxon>Actinomycetota</taxon>
        <taxon>Actinomycetes</taxon>
        <taxon>Micrococcales</taxon>
        <taxon>Micrococcaceae</taxon>
        <taxon>Micrococcoides</taxon>
    </lineage>
</organism>
<dbReference type="Pfam" id="PF00202">
    <property type="entry name" value="Aminotran_3"/>
    <property type="match status" value="1"/>
</dbReference>
<dbReference type="PANTHER" id="PTHR45688">
    <property type="match status" value="1"/>
</dbReference>
<dbReference type="Gene3D" id="3.90.1150.10">
    <property type="entry name" value="Aspartate Aminotransferase, domain 1"/>
    <property type="match status" value="1"/>
</dbReference>
<dbReference type="InterPro" id="IPR015421">
    <property type="entry name" value="PyrdxlP-dep_Trfase_major"/>
</dbReference>
<name>A0ABV6PBF7_9MICC</name>
<sequence>MTTPSSDALLQRRYQTLGEYSPLFYDEPLHFTSAQGTWLTTAEGDRYLDGYNNVPQVGHCNPRIVEAVAAQMGTYNVHSRYLNDVSVEYAEELLATFDESLDRVYFTNSGSEANDLALRIARKFTGNRGVIVTDFSYHGNTTALAELTTGLAVSEARPDYIGTITIPDLDFADGAAESDLRQQALEQVDAVIEELEAAGHGLAAILFDPVFSTEGLPRLPEGYIDGLLQRVRAAGGVVIADEVQAGLGRLGAYWWGHQSMGIVPDLATLGKPLGNGFPLGGVVTRAELMDSFSSENMYFNTFGGSPAASAAGRAVLAEVRERDLLAHSAKLGEVIKRRLQEIANRHPEIAVAKGTGLFFGLALLDAEKNPDPHLAKAVVEGMVRQNILISKIGPADNILKIRPPLVITEEEVDLLLTTLERVLDAALAQD</sequence>
<keyword evidence="5" id="KW-1185">Reference proteome</keyword>
<accession>A0ABV6PBF7</accession>
<dbReference type="Gene3D" id="3.40.640.10">
    <property type="entry name" value="Type I PLP-dependent aspartate aminotransferase-like (Major domain)"/>
    <property type="match status" value="1"/>
</dbReference>
<dbReference type="InterPro" id="IPR049704">
    <property type="entry name" value="Aminotrans_3_PPA_site"/>
</dbReference>
<keyword evidence="2 3" id="KW-0663">Pyridoxal phosphate</keyword>
<evidence type="ECO:0000256" key="2">
    <source>
        <dbReference type="ARBA" id="ARBA00022898"/>
    </source>
</evidence>
<keyword evidence="4" id="KW-0808">Transferase</keyword>
<proteinExistence type="inferred from homology"/>
<dbReference type="PROSITE" id="PS00600">
    <property type="entry name" value="AA_TRANSFER_CLASS_3"/>
    <property type="match status" value="1"/>
</dbReference>
<gene>
    <name evidence="4" type="ORF">ACFFFR_08645</name>
</gene>
<comment type="similarity">
    <text evidence="1 3">Belongs to the class-III pyridoxal-phosphate-dependent aminotransferase family.</text>
</comment>